<accession>A0A9Q1FTZ4</accession>
<dbReference type="EMBL" id="JAINUF010000004">
    <property type="protein sequence ID" value="KAJ8365821.1"/>
    <property type="molecule type" value="Genomic_DNA"/>
</dbReference>
<keyword evidence="3" id="KW-1185">Reference proteome</keyword>
<evidence type="ECO:0000256" key="1">
    <source>
        <dbReference type="SAM" id="MobiDB-lite"/>
    </source>
</evidence>
<name>A0A9Q1FTZ4_SYNKA</name>
<dbReference type="AlphaFoldDB" id="A0A9Q1FTZ4"/>
<proteinExistence type="predicted"/>
<reference evidence="2" key="1">
    <citation type="journal article" date="2023" name="Science">
        <title>Genome structures resolve the early diversification of teleost fishes.</title>
        <authorList>
            <person name="Parey E."/>
            <person name="Louis A."/>
            <person name="Montfort J."/>
            <person name="Bouchez O."/>
            <person name="Roques C."/>
            <person name="Iampietro C."/>
            <person name="Lluch J."/>
            <person name="Castinel A."/>
            <person name="Donnadieu C."/>
            <person name="Desvignes T."/>
            <person name="Floi Bucao C."/>
            <person name="Jouanno E."/>
            <person name="Wen M."/>
            <person name="Mejri S."/>
            <person name="Dirks R."/>
            <person name="Jansen H."/>
            <person name="Henkel C."/>
            <person name="Chen W.J."/>
            <person name="Zahm M."/>
            <person name="Cabau C."/>
            <person name="Klopp C."/>
            <person name="Thompson A.W."/>
            <person name="Robinson-Rechavi M."/>
            <person name="Braasch I."/>
            <person name="Lecointre G."/>
            <person name="Bobe J."/>
            <person name="Postlethwait J.H."/>
            <person name="Berthelot C."/>
            <person name="Roest Crollius H."/>
            <person name="Guiguen Y."/>
        </authorList>
    </citation>
    <scope>NUCLEOTIDE SEQUENCE</scope>
    <source>
        <strain evidence="2">WJC10195</strain>
    </source>
</reference>
<sequence length="113" mass="12655">MRDDSSVGANATPEGARPAQTYASGWGRGRGDAVGVANRQEWPIAVHHIPLVFTELPLVQRRVERSEGQLRVQERRRTRWRAAARVPIAPRESGPALPRPTPESRLWSFPQTL</sequence>
<evidence type="ECO:0000313" key="3">
    <source>
        <dbReference type="Proteomes" id="UP001152622"/>
    </source>
</evidence>
<protein>
    <submittedName>
        <fullName evidence="2">Uncharacterized protein</fullName>
    </submittedName>
</protein>
<feature type="region of interest" description="Disordered" evidence="1">
    <location>
        <begin position="83"/>
        <end position="113"/>
    </location>
</feature>
<comment type="caution">
    <text evidence="2">The sequence shown here is derived from an EMBL/GenBank/DDBJ whole genome shotgun (WGS) entry which is preliminary data.</text>
</comment>
<gene>
    <name evidence="2" type="ORF">SKAU_G00146520</name>
</gene>
<feature type="region of interest" description="Disordered" evidence="1">
    <location>
        <begin position="1"/>
        <end position="26"/>
    </location>
</feature>
<dbReference type="Proteomes" id="UP001152622">
    <property type="component" value="Chromosome 4"/>
</dbReference>
<organism evidence="2 3">
    <name type="scientific">Synaphobranchus kaupii</name>
    <name type="common">Kaup's arrowtooth eel</name>
    <dbReference type="NCBI Taxonomy" id="118154"/>
    <lineage>
        <taxon>Eukaryota</taxon>
        <taxon>Metazoa</taxon>
        <taxon>Chordata</taxon>
        <taxon>Craniata</taxon>
        <taxon>Vertebrata</taxon>
        <taxon>Euteleostomi</taxon>
        <taxon>Actinopterygii</taxon>
        <taxon>Neopterygii</taxon>
        <taxon>Teleostei</taxon>
        <taxon>Anguilliformes</taxon>
        <taxon>Synaphobranchidae</taxon>
        <taxon>Synaphobranchus</taxon>
    </lineage>
</organism>
<evidence type="ECO:0000313" key="2">
    <source>
        <dbReference type="EMBL" id="KAJ8365821.1"/>
    </source>
</evidence>